<name>A0A833TB54_PHYIN</name>
<proteinExistence type="predicted"/>
<dbReference type="EMBL" id="WSZM01000016">
    <property type="protein sequence ID" value="KAF4046403.1"/>
    <property type="molecule type" value="Genomic_DNA"/>
</dbReference>
<gene>
    <name evidence="2" type="ORF">GN244_ATG01148</name>
</gene>
<keyword evidence="3" id="KW-1185">Reference proteome</keyword>
<comment type="caution">
    <text evidence="2">The sequence shown here is derived from an EMBL/GenBank/DDBJ whole genome shotgun (WGS) entry which is preliminary data.</text>
</comment>
<protein>
    <submittedName>
        <fullName evidence="2">Uncharacterized protein</fullName>
    </submittedName>
</protein>
<evidence type="ECO:0000256" key="1">
    <source>
        <dbReference type="SAM" id="MobiDB-lite"/>
    </source>
</evidence>
<dbReference type="AlphaFoldDB" id="A0A833TB54"/>
<organism evidence="2 3">
    <name type="scientific">Phytophthora infestans</name>
    <name type="common">Potato late blight agent</name>
    <name type="synonym">Botrytis infestans</name>
    <dbReference type="NCBI Taxonomy" id="4787"/>
    <lineage>
        <taxon>Eukaryota</taxon>
        <taxon>Sar</taxon>
        <taxon>Stramenopiles</taxon>
        <taxon>Oomycota</taxon>
        <taxon>Peronosporomycetes</taxon>
        <taxon>Peronosporales</taxon>
        <taxon>Peronosporaceae</taxon>
        <taxon>Phytophthora</taxon>
    </lineage>
</organism>
<reference evidence="2" key="1">
    <citation type="submission" date="2020-04" db="EMBL/GenBank/DDBJ databases">
        <title>Hybrid Assembly of Korean Phytophthora infestans isolates.</title>
        <authorList>
            <person name="Prokchorchik M."/>
            <person name="Lee Y."/>
            <person name="Seo J."/>
            <person name="Cho J.-H."/>
            <person name="Park Y.-E."/>
            <person name="Jang D.-C."/>
            <person name="Im J.-S."/>
            <person name="Choi J.-G."/>
            <person name="Park H.-J."/>
            <person name="Lee G.-B."/>
            <person name="Lee Y.-G."/>
            <person name="Hong S.-Y."/>
            <person name="Cho K."/>
            <person name="Sohn K.H."/>
        </authorList>
    </citation>
    <scope>NUCLEOTIDE SEQUENCE</scope>
    <source>
        <strain evidence="2">KR_1_A1</strain>
    </source>
</reference>
<evidence type="ECO:0000313" key="2">
    <source>
        <dbReference type="EMBL" id="KAF4046403.1"/>
    </source>
</evidence>
<feature type="region of interest" description="Disordered" evidence="1">
    <location>
        <begin position="62"/>
        <end position="89"/>
    </location>
</feature>
<evidence type="ECO:0000313" key="3">
    <source>
        <dbReference type="Proteomes" id="UP000602510"/>
    </source>
</evidence>
<accession>A0A833TB54</accession>
<sequence length="89" mass="9554">MPVSRVVLAAIVLGTVSSVTLLRTFRRPTRFVWATLSMKPCRATTESLRSCGPASVSVGQARLERTVPVDDEDGSHGGPELLKDSVSSR</sequence>
<dbReference type="Proteomes" id="UP000602510">
    <property type="component" value="Unassembled WGS sequence"/>
</dbReference>